<dbReference type="GO" id="GO:0043139">
    <property type="term" value="F:5'-3' DNA helicase activity"/>
    <property type="evidence" value="ECO:0007669"/>
    <property type="project" value="TreeGrafter"/>
</dbReference>
<evidence type="ECO:0000313" key="9">
    <source>
        <dbReference type="Proteomes" id="UP000273405"/>
    </source>
</evidence>
<dbReference type="Pfam" id="PF13086">
    <property type="entry name" value="AAA_11"/>
    <property type="match status" value="1"/>
</dbReference>
<dbReference type="GO" id="GO:0016787">
    <property type="term" value="F:hydrolase activity"/>
    <property type="evidence" value="ECO:0007669"/>
    <property type="project" value="UniProtKB-KW"/>
</dbReference>
<dbReference type="OrthoDB" id="9757917at2"/>
<evidence type="ECO:0000256" key="4">
    <source>
        <dbReference type="ARBA" id="ARBA00022806"/>
    </source>
</evidence>
<reference evidence="9" key="1">
    <citation type="submission" date="2018-09" db="EMBL/GenBank/DDBJ databases">
        <authorList>
            <person name="Livingstone P.G."/>
            <person name="Whitworth D.E."/>
        </authorList>
    </citation>
    <scope>NUCLEOTIDE SEQUENCE [LARGE SCALE GENOMIC DNA]</scope>
    <source>
        <strain evidence="9">CA040B</strain>
    </source>
</reference>
<keyword evidence="3" id="KW-0378">Hydrolase</keyword>
<dbReference type="PANTHER" id="PTHR43788:SF8">
    <property type="entry name" value="DNA-BINDING PROTEIN SMUBP-2"/>
    <property type="match status" value="1"/>
</dbReference>
<dbReference type="InterPro" id="IPR050534">
    <property type="entry name" value="Coronavir_polyprotein_1ab"/>
</dbReference>
<dbReference type="EMBL" id="RAWG01000052">
    <property type="protein sequence ID" value="RKH44291.1"/>
    <property type="molecule type" value="Genomic_DNA"/>
</dbReference>
<dbReference type="InterPro" id="IPR041677">
    <property type="entry name" value="DNA2/NAM7_AAA_11"/>
</dbReference>
<evidence type="ECO:0000256" key="3">
    <source>
        <dbReference type="ARBA" id="ARBA00022801"/>
    </source>
</evidence>
<sequence>MRADELRGGLVSTVQVKPTAGRFDPLPTKSSEVELQQAGDEVVLRWGEHLWPVTGVDARKHESMMTVLGHNLPSVAWVAQISAGQATVQIHSFTRELRFGTPIAIGVDDLALEQLRSRFRVGGTVSDVAQWLDQRLLLAPGGHSYRRAVISGGSHDADDAFRILGTNLSIDVRRHNDHLRVERVIKGGRTDGAVLQLLCAPLSFADLSVAGELAVGARHALEEAVRADRSYLRIWTTYNEMEWEAVLRRARTVGAIRYERCEKRRDGGWRFILANTDDLETRLEAFLDSERFELEAGAVPPTWDDLERAGKRQRSQPSVAARVAWVDAARRQLDLRAPEDDEGQPKPPAEGFLYLSLAGDRTRLMRREYAEQRLRTGTSPMPQLGLLLEGRPAPQPRFASRSPKSEAVLQAFGGRPTQRQMKALDVALNTPDIAVIQGPPGTGKTKVIAALQRRLAELAEEGLEVSHRILVSSTQHDAVENVVQQSEVFGLPPVKVGSRREDDGGVIDGVEKFRADRIEQLRARLRQVPESERHVRARRIAVACLRAPAPPDEMARHLRELADALGPLLPPRLRDLIQQRISELTRPAASGDTEEQELRRRAAQGIRVDAISFEDDGPTKAHKALVRLGPMLSPEQDGFLRRCAEWNHATAPPWLDEGVVHKEALLDRLSVPPPPPGPTLDEKTRSLLIEVMDTAERQRQQSTAGEDSALAAYLEDLENDPAAVREALEHYTVVLAATCQQAAGRPMRMARGIDVGAVTFETVIVDEAARSNPLDLFIPMSMARRRVVLVGDQRQLPHMLEPDVERELAAAVAKGDIAAEAQAAVKLSLFERLQGLLRKLQDQDGNQRVVTLDMQFRMHPVLGDFVSRMFYERWGDGQVLSGASPEDFVHALPGYMRAQRPCVAAWIDVPGGPGHWERRGQSKSRPAEAKRIAQEVRRLLDVDPHLTFGIISFYAAQVKEIGAALVTQGIAEQTGSEGWRIAERWQRTDDHRGQRVERLRVGTVDAFQGKEFDVVFLSVTRSNELPGETDDQQRRKYGHLLLDNRLCVAMSRQHRLLVSVGDKEFIRAAEPLLPLREFLTLCEGPHGAILS</sequence>
<dbReference type="Gene3D" id="3.40.50.300">
    <property type="entry name" value="P-loop containing nucleotide triphosphate hydrolases"/>
    <property type="match status" value="3"/>
</dbReference>
<evidence type="ECO:0000259" key="7">
    <source>
        <dbReference type="Pfam" id="PF13087"/>
    </source>
</evidence>
<protein>
    <submittedName>
        <fullName evidence="8">AAA family ATPase</fullName>
    </submittedName>
</protein>
<accession>A0A3A8NQ34</accession>
<dbReference type="Pfam" id="PF13087">
    <property type="entry name" value="AAA_12"/>
    <property type="match status" value="1"/>
</dbReference>
<organism evidence="8 9">
    <name type="scientific">Corallococcus sicarius</name>
    <dbReference type="NCBI Taxonomy" id="2316726"/>
    <lineage>
        <taxon>Bacteria</taxon>
        <taxon>Pseudomonadati</taxon>
        <taxon>Myxococcota</taxon>
        <taxon>Myxococcia</taxon>
        <taxon>Myxococcales</taxon>
        <taxon>Cystobacterineae</taxon>
        <taxon>Myxococcaceae</taxon>
        <taxon>Corallococcus</taxon>
    </lineage>
</organism>
<comment type="caution">
    <text evidence="8">The sequence shown here is derived from an EMBL/GenBank/DDBJ whole genome shotgun (WGS) entry which is preliminary data.</text>
</comment>
<evidence type="ECO:0000313" key="8">
    <source>
        <dbReference type="EMBL" id="RKH44291.1"/>
    </source>
</evidence>
<dbReference type="AlphaFoldDB" id="A0A3A8NQ34"/>
<keyword evidence="5" id="KW-0067">ATP-binding</keyword>
<dbReference type="PANTHER" id="PTHR43788">
    <property type="entry name" value="DNA2/NAM7 HELICASE FAMILY MEMBER"/>
    <property type="match status" value="1"/>
</dbReference>
<keyword evidence="4" id="KW-0347">Helicase</keyword>
<dbReference type="InterPro" id="IPR041679">
    <property type="entry name" value="DNA2/NAM7-like_C"/>
</dbReference>
<dbReference type="InterPro" id="IPR047187">
    <property type="entry name" value="SF1_C_Upf1"/>
</dbReference>
<evidence type="ECO:0000259" key="6">
    <source>
        <dbReference type="Pfam" id="PF13086"/>
    </source>
</evidence>
<feature type="domain" description="DNA2/NAM7 helicase helicase" evidence="6">
    <location>
        <begin position="418"/>
        <end position="797"/>
    </location>
</feature>
<dbReference type="InterPro" id="IPR027417">
    <property type="entry name" value="P-loop_NTPase"/>
</dbReference>
<feature type="domain" description="DNA2/NAM7 helicase-like C-terminal" evidence="7">
    <location>
        <begin position="827"/>
        <end position="1063"/>
    </location>
</feature>
<dbReference type="GO" id="GO:0005524">
    <property type="term" value="F:ATP binding"/>
    <property type="evidence" value="ECO:0007669"/>
    <property type="project" value="UniProtKB-KW"/>
</dbReference>
<dbReference type="SUPFAM" id="SSF52540">
    <property type="entry name" value="P-loop containing nucleoside triphosphate hydrolases"/>
    <property type="match status" value="1"/>
</dbReference>
<proteinExistence type="inferred from homology"/>
<dbReference type="Proteomes" id="UP000273405">
    <property type="component" value="Unassembled WGS sequence"/>
</dbReference>
<evidence type="ECO:0000256" key="5">
    <source>
        <dbReference type="ARBA" id="ARBA00022840"/>
    </source>
</evidence>
<evidence type="ECO:0000256" key="1">
    <source>
        <dbReference type="ARBA" id="ARBA00007913"/>
    </source>
</evidence>
<comment type="similarity">
    <text evidence="1">Belongs to the DNA2/NAM7 helicase family.</text>
</comment>
<dbReference type="CDD" id="cd18808">
    <property type="entry name" value="SF1_C_Upf1"/>
    <property type="match status" value="1"/>
</dbReference>
<gene>
    <name evidence="8" type="ORF">D7X12_10955</name>
</gene>
<name>A0A3A8NQ34_9BACT</name>
<keyword evidence="9" id="KW-1185">Reference proteome</keyword>
<keyword evidence="2" id="KW-0547">Nucleotide-binding</keyword>
<evidence type="ECO:0000256" key="2">
    <source>
        <dbReference type="ARBA" id="ARBA00022741"/>
    </source>
</evidence>